<dbReference type="Pfam" id="PF01401">
    <property type="entry name" value="Peptidase_M2"/>
    <property type="match status" value="1"/>
</dbReference>
<dbReference type="PROSITE" id="PS52011">
    <property type="entry name" value="PEPTIDASE_M2"/>
    <property type="match status" value="1"/>
</dbReference>
<protein>
    <submittedName>
        <fullName evidence="9">EB domain-containing protein</fullName>
    </submittedName>
</protein>
<dbReference type="OrthoDB" id="10029630at2759"/>
<keyword evidence="3" id="KW-1015">Disulfide bond</keyword>
<dbReference type="AlphaFoldDB" id="A0A183D6U6"/>
<evidence type="ECO:0000256" key="4">
    <source>
        <dbReference type="ARBA" id="ARBA00023180"/>
    </source>
</evidence>
<dbReference type="WBParaSite" id="GPUH_0000444401-mRNA-1">
    <property type="protein sequence ID" value="GPUH_0000444401-mRNA-1"/>
    <property type="gene ID" value="GPUH_0000444401"/>
</dbReference>
<reference evidence="7 8" key="2">
    <citation type="submission" date="2018-11" db="EMBL/GenBank/DDBJ databases">
        <authorList>
            <consortium name="Pathogen Informatics"/>
        </authorList>
    </citation>
    <scope>NUCLEOTIDE SEQUENCE [LARGE SCALE GENOMIC DNA]</scope>
</reference>
<keyword evidence="2" id="KW-0732">Signal</keyword>
<comment type="similarity">
    <text evidence="1 5">Belongs to the peptidase M2 family.</text>
</comment>
<evidence type="ECO:0000256" key="1">
    <source>
        <dbReference type="ARBA" id="ARBA00008139"/>
    </source>
</evidence>
<evidence type="ECO:0000313" key="9">
    <source>
        <dbReference type="WBParaSite" id="GPUH_0000444401-mRNA-1"/>
    </source>
</evidence>
<feature type="domain" description="EB" evidence="6">
    <location>
        <begin position="86"/>
        <end position="115"/>
    </location>
</feature>
<dbReference type="EMBL" id="UYRT01008370">
    <property type="protein sequence ID" value="VDK44884.1"/>
    <property type="molecule type" value="Genomic_DNA"/>
</dbReference>
<dbReference type="GO" id="GO:0008241">
    <property type="term" value="F:peptidyl-dipeptidase activity"/>
    <property type="evidence" value="ECO:0007669"/>
    <property type="project" value="InterPro"/>
</dbReference>
<accession>A0A183D6U6</accession>
<reference evidence="9" key="1">
    <citation type="submission" date="2016-06" db="UniProtKB">
        <authorList>
            <consortium name="WormBaseParasite"/>
        </authorList>
    </citation>
    <scope>IDENTIFICATION</scope>
</reference>
<evidence type="ECO:0000256" key="3">
    <source>
        <dbReference type="ARBA" id="ARBA00023157"/>
    </source>
</evidence>
<name>A0A183D6U6_9BILA</name>
<dbReference type="Pfam" id="PF01683">
    <property type="entry name" value="EB"/>
    <property type="match status" value="1"/>
</dbReference>
<evidence type="ECO:0000256" key="5">
    <source>
        <dbReference type="PROSITE-ProRule" id="PRU01355"/>
    </source>
</evidence>
<evidence type="ECO:0000313" key="8">
    <source>
        <dbReference type="Proteomes" id="UP000271098"/>
    </source>
</evidence>
<dbReference type="GO" id="GO:0016020">
    <property type="term" value="C:membrane"/>
    <property type="evidence" value="ECO:0007669"/>
    <property type="project" value="InterPro"/>
</dbReference>
<keyword evidence="8" id="KW-1185">Reference proteome</keyword>
<dbReference type="SUPFAM" id="SSF55486">
    <property type="entry name" value="Metalloproteases ('zincins'), catalytic domain"/>
    <property type="match status" value="1"/>
</dbReference>
<evidence type="ECO:0000313" key="7">
    <source>
        <dbReference type="EMBL" id="VDK44884.1"/>
    </source>
</evidence>
<evidence type="ECO:0000256" key="2">
    <source>
        <dbReference type="ARBA" id="ARBA00022729"/>
    </source>
</evidence>
<dbReference type="PANTHER" id="PTHR10514">
    <property type="entry name" value="ANGIOTENSIN-CONVERTING ENZYME"/>
    <property type="match status" value="1"/>
</dbReference>
<dbReference type="GO" id="GO:0008237">
    <property type="term" value="F:metallopeptidase activity"/>
    <property type="evidence" value="ECO:0007669"/>
    <property type="project" value="InterPro"/>
</dbReference>
<organism evidence="9">
    <name type="scientific">Gongylonema pulchrum</name>
    <dbReference type="NCBI Taxonomy" id="637853"/>
    <lineage>
        <taxon>Eukaryota</taxon>
        <taxon>Metazoa</taxon>
        <taxon>Ecdysozoa</taxon>
        <taxon>Nematoda</taxon>
        <taxon>Chromadorea</taxon>
        <taxon>Rhabditida</taxon>
        <taxon>Spirurina</taxon>
        <taxon>Spiruromorpha</taxon>
        <taxon>Spiruroidea</taxon>
        <taxon>Gongylonematidae</taxon>
        <taxon>Gongylonema</taxon>
    </lineage>
</organism>
<comment type="caution">
    <text evidence="5">Lacks conserved residue(s) required for the propagation of feature annotation.</text>
</comment>
<keyword evidence="4" id="KW-0325">Glycoprotein</keyword>
<dbReference type="GO" id="GO:0006508">
    <property type="term" value="P:proteolysis"/>
    <property type="evidence" value="ECO:0007669"/>
    <property type="project" value="InterPro"/>
</dbReference>
<evidence type="ECO:0000259" key="6">
    <source>
        <dbReference type="Pfam" id="PF01683"/>
    </source>
</evidence>
<sequence length="134" mass="14477">MAFGSSVTWREALQIVTGSADLDGNALLEYYEPLIKWLEDLNAEEHAFIGWNGPGQPFTESDLPKLRGNTSAPDSLAGLLSESQFAFPGGDCSNGMECLLDSVCRNGVCECKEGLYTLRIGDTYNCVPDNPAHA</sequence>
<dbReference type="Proteomes" id="UP000271098">
    <property type="component" value="Unassembled WGS sequence"/>
</dbReference>
<proteinExistence type="inferred from homology"/>
<gene>
    <name evidence="7" type="ORF">GPUH_LOCUS4438</name>
</gene>
<dbReference type="InterPro" id="IPR006149">
    <property type="entry name" value="EB_dom"/>
</dbReference>
<dbReference type="PANTHER" id="PTHR10514:SF27">
    <property type="entry name" value="ANGIOTENSIN-CONVERTING ENZYME"/>
    <property type="match status" value="1"/>
</dbReference>
<dbReference type="InterPro" id="IPR001548">
    <property type="entry name" value="Peptidase_M2"/>
</dbReference>